<dbReference type="RefSeq" id="WP_259091288.1">
    <property type="nucleotide sequence ID" value="NZ_BAAAZC010000007.1"/>
</dbReference>
<reference evidence="3" key="1">
    <citation type="journal article" date="2019" name="Int. J. Syst. Evol. Microbiol.">
        <title>The Global Catalogue of Microorganisms (GCM) 10K type strain sequencing project: providing services to taxonomists for standard genome sequencing and annotation.</title>
        <authorList>
            <consortium name="The Broad Institute Genomics Platform"/>
            <consortium name="The Broad Institute Genome Sequencing Center for Infectious Disease"/>
            <person name="Wu L."/>
            <person name="Ma J."/>
        </authorList>
    </citation>
    <scope>NUCLEOTIDE SEQUENCE [LARGE SCALE GENOMIC DNA]</scope>
    <source>
        <strain evidence="3">JCM 16601</strain>
    </source>
</reference>
<dbReference type="EMBL" id="BAAAZC010000007">
    <property type="protein sequence ID" value="GAA3963335.1"/>
    <property type="molecule type" value="Genomic_DNA"/>
</dbReference>
<gene>
    <name evidence="2" type="ORF">GCM10022210_09320</name>
</gene>
<sequence length="256" mass="27864">MSFKLTAVLIPCLLAATISNAQQKGKTVQVDIDTLLNARPVTTFTDGKLTSWTKGIDGGGDGDGYLSMAAALFHGDKTPHALPDGSLIAATATHPAIKLHYNNTDNWNNQARYMAGEGSFAFNVPRRKYSGMYLGLTSSEGASQLKVELVYLDGAETKNFTLPDYYNDIPATDANFGYLVHDLAKWGKNDVMTEKDHHNIDLLNIHPDPKRILIRVSVSKTKPGFLMFWSATGVQAVRKPLQGGGVNKKWPGPGEN</sequence>
<feature type="chain" id="PRO_5046298234" evidence="1">
    <location>
        <begin position="22"/>
        <end position="256"/>
    </location>
</feature>
<evidence type="ECO:0000313" key="3">
    <source>
        <dbReference type="Proteomes" id="UP001500742"/>
    </source>
</evidence>
<evidence type="ECO:0000256" key="1">
    <source>
        <dbReference type="SAM" id="SignalP"/>
    </source>
</evidence>
<feature type="signal peptide" evidence="1">
    <location>
        <begin position="1"/>
        <end position="21"/>
    </location>
</feature>
<keyword evidence="3" id="KW-1185">Reference proteome</keyword>
<comment type="caution">
    <text evidence="2">The sequence shown here is derived from an EMBL/GenBank/DDBJ whole genome shotgun (WGS) entry which is preliminary data.</text>
</comment>
<dbReference type="Proteomes" id="UP001500742">
    <property type="component" value="Unassembled WGS sequence"/>
</dbReference>
<proteinExistence type="predicted"/>
<keyword evidence="1" id="KW-0732">Signal</keyword>
<name>A0ABP7PER4_9SPHI</name>
<evidence type="ECO:0000313" key="2">
    <source>
        <dbReference type="EMBL" id="GAA3963335.1"/>
    </source>
</evidence>
<accession>A0ABP7PER4</accession>
<protein>
    <submittedName>
        <fullName evidence="2">Uncharacterized protein</fullName>
    </submittedName>
</protein>
<organism evidence="2 3">
    <name type="scientific">Mucilaginibacter dorajii</name>
    <dbReference type="NCBI Taxonomy" id="692994"/>
    <lineage>
        <taxon>Bacteria</taxon>
        <taxon>Pseudomonadati</taxon>
        <taxon>Bacteroidota</taxon>
        <taxon>Sphingobacteriia</taxon>
        <taxon>Sphingobacteriales</taxon>
        <taxon>Sphingobacteriaceae</taxon>
        <taxon>Mucilaginibacter</taxon>
    </lineage>
</organism>